<dbReference type="InterPro" id="IPR044036">
    <property type="entry name" value="DUF5752"/>
</dbReference>
<evidence type="ECO:0000313" key="2">
    <source>
        <dbReference type="Proteomes" id="UP000199411"/>
    </source>
</evidence>
<evidence type="ECO:0000313" key="1">
    <source>
        <dbReference type="EMBL" id="SDC35680.1"/>
    </source>
</evidence>
<protein>
    <submittedName>
        <fullName evidence="1">Uncharacterized protein</fullName>
    </submittedName>
</protein>
<dbReference type="EMBL" id="FMYU01000004">
    <property type="protein sequence ID" value="SDC35680.1"/>
    <property type="molecule type" value="Genomic_DNA"/>
</dbReference>
<gene>
    <name evidence="1" type="ORF">SAMN05660835_00718</name>
</gene>
<accession>A0A1G6KX67</accession>
<sequence length="217" mass="25382">MESNILPFEIKDCSILSIATGKHALNTKELFTQLLDIDTDSIYYHFWGKLLRTSFSTPEFNNDFAQWIAEQIHDKALAEKLSVLQPQDFGSIDDLRQELLDIIQNSLEQNTVLLYTNAQEPFYFLKLGMVVFDTTKIVNEPRGFLDAIDELSYGSLYFHFIDARRRTPNHRDDFSNWIALFDGYEELVDMIINIDPFFLPLSKLKEKISKIFNIYFK</sequence>
<name>A0A1G6KX67_9BACT</name>
<reference evidence="2" key="1">
    <citation type="submission" date="2016-10" db="EMBL/GenBank/DDBJ databases">
        <authorList>
            <person name="Varghese N."/>
            <person name="Submissions S."/>
        </authorList>
    </citation>
    <scope>NUCLEOTIDE SEQUENCE [LARGE SCALE GENOMIC DNA]</scope>
    <source>
        <strain evidence="2">DSM 8415</strain>
    </source>
</reference>
<proteinExistence type="predicted"/>
<organism evidence="1 2">
    <name type="scientific">Desulfurella multipotens</name>
    <dbReference type="NCBI Taxonomy" id="79269"/>
    <lineage>
        <taxon>Bacteria</taxon>
        <taxon>Pseudomonadati</taxon>
        <taxon>Campylobacterota</taxon>
        <taxon>Desulfurellia</taxon>
        <taxon>Desulfurellales</taxon>
        <taxon>Desulfurellaceae</taxon>
        <taxon>Desulfurella</taxon>
    </lineage>
</organism>
<dbReference type="Proteomes" id="UP000199411">
    <property type="component" value="Unassembled WGS sequence"/>
</dbReference>
<keyword evidence="2" id="KW-1185">Reference proteome</keyword>
<dbReference type="OrthoDB" id="264053at2"/>
<dbReference type="AlphaFoldDB" id="A0A1G6KX67"/>
<dbReference type="Pfam" id="PF19027">
    <property type="entry name" value="DUF5752"/>
    <property type="match status" value="1"/>
</dbReference>
<dbReference type="RefSeq" id="WP_092128191.1">
    <property type="nucleotide sequence ID" value="NZ_FMYU01000004.1"/>
</dbReference>